<sequence length="290" mass="33183">MVFETRLIIIISTFVVLTCCLRLGVEANGSLDDMFEEYAHNSLPTHQKTGVLYNASLPSNLTGIEVSVIRLRWDSFWAKGANYSGFQMPPRIFSYPYSPRLDIVYSLVDNQSSYYYSYYNVANDHILVAPVVGFNVYGNNFTAKLNLTLFGGPILIRFPQVINEKAKCVVFYSNGTFGMSNKTRQDMCLVRDQGHFSMAVPKEELEDVKEKRENLWKWWVFGFGIGVLGLLLIGFIVFIFIESIRRRNIQKMEKEAEKNEVLETTYVGQSKMPLATVVRTQPVIENDYVP</sequence>
<dbReference type="Proteomes" id="UP001408789">
    <property type="component" value="Unassembled WGS sequence"/>
</dbReference>
<dbReference type="PANTHER" id="PTHR33512:SF7">
    <property type="entry name" value="LEGUME LECTIN DOMAIN-CONTAINING PROTEIN"/>
    <property type="match status" value="1"/>
</dbReference>
<feature type="transmembrane region" description="Helical" evidence="1">
    <location>
        <begin position="218"/>
        <end position="241"/>
    </location>
</feature>
<evidence type="ECO:0000313" key="4">
    <source>
        <dbReference type="Proteomes" id="UP001408789"/>
    </source>
</evidence>
<keyword evidence="1" id="KW-1133">Transmembrane helix</keyword>
<keyword evidence="1" id="KW-0472">Membrane</keyword>
<evidence type="ECO:0000256" key="2">
    <source>
        <dbReference type="SAM" id="SignalP"/>
    </source>
</evidence>
<dbReference type="GO" id="GO:0016020">
    <property type="term" value="C:membrane"/>
    <property type="evidence" value="ECO:0007669"/>
    <property type="project" value="TreeGrafter"/>
</dbReference>
<dbReference type="InterPro" id="IPR010605">
    <property type="entry name" value="DUF1191"/>
</dbReference>
<protein>
    <submittedName>
        <fullName evidence="3">Uncharacterized protein</fullName>
    </submittedName>
</protein>
<gene>
    <name evidence="3" type="ORF">SSX86_012443</name>
</gene>
<dbReference type="Pfam" id="PF06697">
    <property type="entry name" value="DUF1191"/>
    <property type="match status" value="1"/>
</dbReference>
<keyword evidence="2" id="KW-0732">Signal</keyword>
<keyword evidence="4" id="KW-1185">Reference proteome</keyword>
<evidence type="ECO:0000313" key="3">
    <source>
        <dbReference type="EMBL" id="KAK9068332.1"/>
    </source>
</evidence>
<reference evidence="3 4" key="1">
    <citation type="submission" date="2024-04" db="EMBL/GenBank/DDBJ databases">
        <title>The reference genome of an endangered Asteraceae, Deinandra increscens subsp. villosa, native to the Central Coast of California.</title>
        <authorList>
            <person name="Guilliams M."/>
            <person name="Hasenstab-Lehman K."/>
            <person name="Meyer R."/>
            <person name="Mcevoy S."/>
        </authorList>
    </citation>
    <scope>NUCLEOTIDE SEQUENCE [LARGE SCALE GENOMIC DNA]</scope>
    <source>
        <tissue evidence="3">Leaf</tissue>
    </source>
</reference>
<dbReference type="PANTHER" id="PTHR33512">
    <property type="entry name" value="PROTEIN, PUTATIVE (DUF1191)-RELATED"/>
    <property type="match status" value="1"/>
</dbReference>
<name>A0AAP0D8R1_9ASTR</name>
<keyword evidence="1" id="KW-0812">Transmembrane</keyword>
<dbReference type="EMBL" id="JBCNJP010000014">
    <property type="protein sequence ID" value="KAK9068332.1"/>
    <property type="molecule type" value="Genomic_DNA"/>
</dbReference>
<accession>A0AAP0D8R1</accession>
<evidence type="ECO:0000256" key="1">
    <source>
        <dbReference type="SAM" id="Phobius"/>
    </source>
</evidence>
<proteinExistence type="predicted"/>
<organism evidence="3 4">
    <name type="scientific">Deinandra increscens subsp. villosa</name>
    <dbReference type="NCBI Taxonomy" id="3103831"/>
    <lineage>
        <taxon>Eukaryota</taxon>
        <taxon>Viridiplantae</taxon>
        <taxon>Streptophyta</taxon>
        <taxon>Embryophyta</taxon>
        <taxon>Tracheophyta</taxon>
        <taxon>Spermatophyta</taxon>
        <taxon>Magnoliopsida</taxon>
        <taxon>eudicotyledons</taxon>
        <taxon>Gunneridae</taxon>
        <taxon>Pentapetalae</taxon>
        <taxon>asterids</taxon>
        <taxon>campanulids</taxon>
        <taxon>Asterales</taxon>
        <taxon>Asteraceae</taxon>
        <taxon>Asteroideae</taxon>
        <taxon>Heliantheae alliance</taxon>
        <taxon>Madieae</taxon>
        <taxon>Madiinae</taxon>
        <taxon>Deinandra</taxon>
    </lineage>
</organism>
<comment type="caution">
    <text evidence="3">The sequence shown here is derived from an EMBL/GenBank/DDBJ whole genome shotgun (WGS) entry which is preliminary data.</text>
</comment>
<feature type="chain" id="PRO_5042816039" evidence="2">
    <location>
        <begin position="28"/>
        <end position="290"/>
    </location>
</feature>
<feature type="signal peptide" evidence="2">
    <location>
        <begin position="1"/>
        <end position="27"/>
    </location>
</feature>
<dbReference type="AlphaFoldDB" id="A0AAP0D8R1"/>